<keyword evidence="2" id="KW-0653">Protein transport</keyword>
<keyword evidence="4" id="KW-1185">Reference proteome</keyword>
<dbReference type="PIRSF" id="PIRSF005715">
    <property type="entry name" value="VPS45_Sec1"/>
    <property type="match status" value="1"/>
</dbReference>
<dbReference type="PANTHER" id="PTHR11679">
    <property type="entry name" value="VESICLE PROTEIN SORTING-ASSOCIATED"/>
    <property type="match status" value="1"/>
</dbReference>
<gene>
    <name evidence="3" type="ORF">APTSU1_000325400</name>
</gene>
<sequence length="486" mass="55217">MAPPVTERGLKSVVWRKIKTTVFDDCRKEGEWKGVTDCFLRDFGICPDSLFNKIKASCSKSVRRCKEINISFIPQESQVSLCSPGCPGTYYVDQEGLELGESLTCLCLLRVGTEVPDPSNASRKEAIMEAMAEQIVTVCATLDENPGVRYKSKPLDNASKLAQLVEKKLEDYYKIDENGLIKGKTQYKTDGKEKEAVLEEDDDLWVRVRHRHIAVVLEEIPKLMKEISSTKKATEGKTSLSALTQLMKKMPHFRKQISKQVVHLNLAEDCMNKFKMNIEKLCKTEQDLALGTDAEGQRVKDSMLVLLPVLLNKNHDNCDKIRAVLLYIFGINGTTEENLDRLIHNVKIEDDSDMIRNWSHLGVPIVPPWWSQQAKPLRKDRSAEETFQLSRWTPFIKDIMEDAIDNRLDSKEWPYCSRCPAVWNGSGAVSARQKPRANYLELDRKNGSRLIIFVIGGITYSEMRCAYEVSQAHKSCEVIIGVPHIF</sequence>
<dbReference type="SUPFAM" id="SSF56815">
    <property type="entry name" value="Sec1/munc18-like (SM) proteins"/>
    <property type="match status" value="1"/>
</dbReference>
<dbReference type="Gene3D" id="1.25.40.60">
    <property type="match status" value="1"/>
</dbReference>
<accession>A0ABQ0ELS0</accession>
<reference evidence="3 4" key="1">
    <citation type="submission" date="2024-08" db="EMBL/GenBank/DDBJ databases">
        <title>The draft genome of Apodemus speciosus.</title>
        <authorList>
            <person name="Nabeshima K."/>
            <person name="Suzuki S."/>
            <person name="Onuma M."/>
        </authorList>
    </citation>
    <scope>NUCLEOTIDE SEQUENCE [LARGE SCALE GENOMIC DNA]</scope>
    <source>
        <strain evidence="3">IB14-021</strain>
    </source>
</reference>
<name>A0ABQ0ELS0_APOSI</name>
<proteinExistence type="inferred from homology"/>
<organism evidence="3 4">
    <name type="scientific">Apodemus speciosus</name>
    <name type="common">Large Japanese field mouse</name>
    <dbReference type="NCBI Taxonomy" id="105296"/>
    <lineage>
        <taxon>Eukaryota</taxon>
        <taxon>Metazoa</taxon>
        <taxon>Chordata</taxon>
        <taxon>Craniata</taxon>
        <taxon>Vertebrata</taxon>
        <taxon>Euteleostomi</taxon>
        <taxon>Mammalia</taxon>
        <taxon>Eutheria</taxon>
        <taxon>Euarchontoglires</taxon>
        <taxon>Glires</taxon>
        <taxon>Rodentia</taxon>
        <taxon>Myomorpha</taxon>
        <taxon>Muroidea</taxon>
        <taxon>Muridae</taxon>
        <taxon>Murinae</taxon>
        <taxon>Apodemus</taxon>
    </lineage>
</organism>
<dbReference type="InterPro" id="IPR036045">
    <property type="entry name" value="Sec1-like_sf"/>
</dbReference>
<evidence type="ECO:0000256" key="2">
    <source>
        <dbReference type="ARBA" id="ARBA00022927"/>
    </source>
</evidence>
<dbReference type="InterPro" id="IPR027482">
    <property type="entry name" value="Sec1-like_dom2"/>
</dbReference>
<dbReference type="InterPro" id="IPR001619">
    <property type="entry name" value="Sec1-like"/>
</dbReference>
<protein>
    <submittedName>
        <fullName evidence="3">Syntaxin-binding protein 3</fullName>
    </submittedName>
</protein>
<evidence type="ECO:0000313" key="4">
    <source>
        <dbReference type="Proteomes" id="UP001623349"/>
    </source>
</evidence>
<dbReference type="Pfam" id="PF00995">
    <property type="entry name" value="Sec1"/>
    <property type="match status" value="2"/>
</dbReference>
<dbReference type="InterPro" id="IPR043127">
    <property type="entry name" value="Sec-1-like_dom3a"/>
</dbReference>
<evidence type="ECO:0000313" key="3">
    <source>
        <dbReference type="EMBL" id="GAB1288024.1"/>
    </source>
</evidence>
<evidence type="ECO:0000256" key="1">
    <source>
        <dbReference type="ARBA" id="ARBA00009884"/>
    </source>
</evidence>
<dbReference type="Gene3D" id="3.40.50.1910">
    <property type="match status" value="1"/>
</dbReference>
<dbReference type="Proteomes" id="UP001623349">
    <property type="component" value="Unassembled WGS sequence"/>
</dbReference>
<comment type="similarity">
    <text evidence="1">Belongs to the STXBP/unc-18/SEC1 family.</text>
</comment>
<keyword evidence="2" id="KW-0813">Transport</keyword>
<dbReference type="Gene3D" id="3.90.830.10">
    <property type="entry name" value="Syntaxin Binding Protein 1, Chain A, domain 2"/>
    <property type="match status" value="1"/>
</dbReference>
<comment type="caution">
    <text evidence="3">The sequence shown here is derived from an EMBL/GenBank/DDBJ whole genome shotgun (WGS) entry which is preliminary data.</text>
</comment>
<dbReference type="EMBL" id="BAAFST010000003">
    <property type="protein sequence ID" value="GAB1288024.1"/>
    <property type="molecule type" value="Genomic_DNA"/>
</dbReference>